<comment type="caution">
    <text evidence="2">The sequence shown here is derived from an EMBL/GenBank/DDBJ whole genome shotgun (WGS) entry which is preliminary data.</text>
</comment>
<evidence type="ECO:0000256" key="1">
    <source>
        <dbReference type="SAM" id="MobiDB-lite"/>
    </source>
</evidence>
<dbReference type="Proteomes" id="UP001153365">
    <property type="component" value="Unassembled WGS sequence"/>
</dbReference>
<evidence type="ECO:0000313" key="3">
    <source>
        <dbReference type="Proteomes" id="UP001153365"/>
    </source>
</evidence>
<feature type="region of interest" description="Disordered" evidence="1">
    <location>
        <begin position="24"/>
        <end position="61"/>
    </location>
</feature>
<dbReference type="EMBL" id="CALTRL010002824">
    <property type="protein sequence ID" value="CAH7676859.1"/>
    <property type="molecule type" value="Genomic_DNA"/>
</dbReference>
<evidence type="ECO:0000313" key="2">
    <source>
        <dbReference type="EMBL" id="CAH7676859.1"/>
    </source>
</evidence>
<feature type="region of interest" description="Disordered" evidence="1">
    <location>
        <begin position="122"/>
        <end position="141"/>
    </location>
</feature>
<proteinExistence type="predicted"/>
<keyword evidence="3" id="KW-1185">Reference proteome</keyword>
<organism evidence="2 3">
    <name type="scientific">Phakopsora pachyrhizi</name>
    <name type="common">Asian soybean rust disease fungus</name>
    <dbReference type="NCBI Taxonomy" id="170000"/>
    <lineage>
        <taxon>Eukaryota</taxon>
        <taxon>Fungi</taxon>
        <taxon>Dikarya</taxon>
        <taxon>Basidiomycota</taxon>
        <taxon>Pucciniomycotina</taxon>
        <taxon>Pucciniomycetes</taxon>
        <taxon>Pucciniales</taxon>
        <taxon>Phakopsoraceae</taxon>
        <taxon>Phakopsora</taxon>
    </lineage>
</organism>
<name>A0AAV0B118_PHAPC</name>
<accession>A0AAV0B118</accession>
<dbReference type="AlphaFoldDB" id="A0AAV0B118"/>
<sequence length="376" mass="42714">MRNIPAKTIIIGQETDLQHMASPLTKNGEPLIASDNSKVYLRKDEDNKPPSGKTYEKLTTSQKISSSTSNSYELFTENNKRHFEKAFGNKELQISLKKNKNGQVSTSQYMPATMTDQLLEFPGGSKSKKRPFNSEQQRTTGQNPILINTFAKIIKSLNQKNPHAPSSSRPQSWNQNFQLVDFLKRLSYDVLAESFNGKPPIPKGKVDYNNQLFKIPKERKRPELLDKPIPLEISGQLFQGKPSLLKFEESLTPGKVEGFLFQLKKLEEEKAVNLIVKTNPTRDRQIAEKNSEHEHISMINSMDFPINKLLDNSHYIVAKYLLAYLISVATCPNKGLAINQARMCYVVLKNQIQESSTDVLFIANNQVMMTLRKILV</sequence>
<reference evidence="2" key="1">
    <citation type="submission" date="2022-06" db="EMBL/GenBank/DDBJ databases">
        <authorList>
            <consortium name="SYNGENTA / RWTH Aachen University"/>
        </authorList>
    </citation>
    <scope>NUCLEOTIDE SEQUENCE</scope>
</reference>
<gene>
    <name evidence="2" type="ORF">PPACK8108_LOCUS11962</name>
</gene>
<protein>
    <submittedName>
        <fullName evidence="2">Uncharacterized protein</fullName>
    </submittedName>
</protein>